<evidence type="ECO:0000313" key="2">
    <source>
        <dbReference type="Proteomes" id="UP000031802"/>
    </source>
</evidence>
<reference evidence="2" key="1">
    <citation type="submission" date="2014-04" db="EMBL/GenBank/DDBJ databases">
        <title>Whole-Genome optical mapping and complete genome sequence of Sphingobacterium deserti sp. nov., a new spaces isolated from desert in the west of China.</title>
        <authorList>
            <person name="Teng C."/>
            <person name="Zhou Z."/>
            <person name="Li X."/>
            <person name="Chen M."/>
            <person name="Lin M."/>
            <person name="Wang L."/>
            <person name="Su S."/>
            <person name="Zhang C."/>
            <person name="Zhang W."/>
        </authorList>
    </citation>
    <scope>NUCLEOTIDE SEQUENCE [LARGE SCALE GENOMIC DNA]</scope>
    <source>
        <strain evidence="2">ACCC05744</strain>
    </source>
</reference>
<dbReference type="AlphaFoldDB" id="A0A0B8T787"/>
<protein>
    <submittedName>
        <fullName evidence="1">Uncharacterized protein</fullName>
    </submittedName>
</protein>
<reference evidence="1 2" key="2">
    <citation type="journal article" date="2015" name="PLoS ONE">
        <title>Whole-Genome Optical Mapping and Finished Genome Sequence of Sphingobacterium deserti sp. nov., a New Species Isolated from the Western Desert of China.</title>
        <authorList>
            <person name="Teng C."/>
            <person name="Zhou Z."/>
            <person name="Molnar I."/>
            <person name="Li X."/>
            <person name="Tang R."/>
            <person name="Chen M."/>
            <person name="Wang L."/>
            <person name="Su S."/>
            <person name="Zhang W."/>
            <person name="Lin M."/>
        </authorList>
    </citation>
    <scope>NUCLEOTIDE SEQUENCE [LARGE SCALE GENOMIC DNA]</scope>
    <source>
        <strain evidence="2">ACCC05744</strain>
    </source>
</reference>
<accession>A0A0B8T787</accession>
<organism evidence="1 2">
    <name type="scientific">Sphingobacterium deserti</name>
    <dbReference type="NCBI Taxonomy" id="1229276"/>
    <lineage>
        <taxon>Bacteria</taxon>
        <taxon>Pseudomonadati</taxon>
        <taxon>Bacteroidota</taxon>
        <taxon>Sphingobacteriia</taxon>
        <taxon>Sphingobacteriales</taxon>
        <taxon>Sphingobacteriaceae</taxon>
        <taxon>Sphingobacterium</taxon>
    </lineage>
</organism>
<keyword evidence="2" id="KW-1185">Reference proteome</keyword>
<dbReference type="Proteomes" id="UP000031802">
    <property type="component" value="Unassembled WGS sequence"/>
</dbReference>
<proteinExistence type="predicted"/>
<comment type="caution">
    <text evidence="1">The sequence shown here is derived from an EMBL/GenBank/DDBJ whole genome shotgun (WGS) entry which is preliminary data.</text>
</comment>
<gene>
    <name evidence="1" type="ORF">DI53_2606</name>
</gene>
<name>A0A0B8T787_9SPHI</name>
<sequence length="58" mass="6170">MVSMGLDTTNIMMSGEYSNKFSTTVFTIPAFVPMSSSRVIPGLRGMPEVITATAEPAV</sequence>
<evidence type="ECO:0000313" key="1">
    <source>
        <dbReference type="EMBL" id="KGE13545.1"/>
    </source>
</evidence>
<dbReference type="EMBL" id="JJMU01000048">
    <property type="protein sequence ID" value="KGE13545.1"/>
    <property type="molecule type" value="Genomic_DNA"/>
</dbReference>